<evidence type="ECO:0000256" key="2">
    <source>
        <dbReference type="ARBA" id="ARBA00022475"/>
    </source>
</evidence>
<keyword evidence="4 6" id="KW-1133">Transmembrane helix</keyword>
<dbReference type="InterPro" id="IPR025383">
    <property type="entry name" value="MrpA_C/MbhD"/>
</dbReference>
<dbReference type="Pfam" id="PF13244">
    <property type="entry name" value="MbhD"/>
    <property type="match status" value="1"/>
</dbReference>
<keyword evidence="9" id="KW-1185">Reference proteome</keyword>
<evidence type="ECO:0000313" key="8">
    <source>
        <dbReference type="EMBL" id="POR00668.1"/>
    </source>
</evidence>
<feature type="domain" description="MrpA C-terminal/MbhD" evidence="7">
    <location>
        <begin position="10"/>
        <end position="72"/>
    </location>
</feature>
<accession>A0A2S4JMC1</accession>
<organism evidence="8 9">
    <name type="scientific">Alkalispirochaeta sphaeroplastigenens</name>
    <dbReference type="NCBI Taxonomy" id="1187066"/>
    <lineage>
        <taxon>Bacteria</taxon>
        <taxon>Pseudomonadati</taxon>
        <taxon>Spirochaetota</taxon>
        <taxon>Spirochaetia</taxon>
        <taxon>Spirochaetales</taxon>
        <taxon>Spirochaetaceae</taxon>
        <taxon>Alkalispirochaeta</taxon>
    </lineage>
</organism>
<evidence type="ECO:0000256" key="3">
    <source>
        <dbReference type="ARBA" id="ARBA00022692"/>
    </source>
</evidence>
<evidence type="ECO:0000256" key="4">
    <source>
        <dbReference type="ARBA" id="ARBA00022989"/>
    </source>
</evidence>
<gene>
    <name evidence="8" type="ORF">AU468_09465</name>
</gene>
<dbReference type="EMBL" id="LPWH01000072">
    <property type="protein sequence ID" value="POR00668.1"/>
    <property type="molecule type" value="Genomic_DNA"/>
</dbReference>
<evidence type="ECO:0000259" key="7">
    <source>
        <dbReference type="Pfam" id="PF13244"/>
    </source>
</evidence>
<keyword evidence="2" id="KW-1003">Cell membrane</keyword>
<dbReference type="OrthoDB" id="7875411at2"/>
<feature type="transmembrane region" description="Helical" evidence="6">
    <location>
        <begin position="26"/>
        <end position="43"/>
    </location>
</feature>
<dbReference type="RefSeq" id="WP_018525056.1">
    <property type="nucleotide sequence ID" value="NZ_LPWH01000072.1"/>
</dbReference>
<keyword evidence="3 6" id="KW-0812">Transmembrane</keyword>
<evidence type="ECO:0000256" key="5">
    <source>
        <dbReference type="ARBA" id="ARBA00023136"/>
    </source>
</evidence>
<dbReference type="GO" id="GO:0005886">
    <property type="term" value="C:plasma membrane"/>
    <property type="evidence" value="ECO:0007669"/>
    <property type="project" value="UniProtKB-SubCell"/>
</dbReference>
<name>A0A2S4JMC1_9SPIO</name>
<evidence type="ECO:0000256" key="1">
    <source>
        <dbReference type="ARBA" id="ARBA00004651"/>
    </source>
</evidence>
<sequence length="79" mass="8465">MIELLLSIQLIIAVLAVTARKELAGVLALGLFSLVSTVLFYLMEAPDVALTEAAVGAGVTTLIFVWVLRHTRSVSGRVR</sequence>
<reference evidence="9" key="1">
    <citation type="submission" date="2015-12" db="EMBL/GenBank/DDBJ databases">
        <authorList>
            <person name="Lodha T.D."/>
            <person name="Chintalapati S."/>
            <person name="Chintalapati V.R."/>
            <person name="Sravanthi T."/>
        </authorList>
    </citation>
    <scope>NUCLEOTIDE SEQUENCE [LARGE SCALE GENOMIC DNA]</scope>
    <source>
        <strain evidence="9">JC133</strain>
    </source>
</reference>
<protein>
    <submittedName>
        <fullName evidence="8">Hydrogenase</fullName>
    </submittedName>
</protein>
<comment type="subcellular location">
    <subcellularLocation>
        <location evidence="1">Cell membrane</location>
        <topology evidence="1">Multi-pass membrane protein</topology>
    </subcellularLocation>
</comment>
<keyword evidence="5 6" id="KW-0472">Membrane</keyword>
<dbReference type="AlphaFoldDB" id="A0A2S4JMC1"/>
<evidence type="ECO:0000256" key="6">
    <source>
        <dbReference type="SAM" id="Phobius"/>
    </source>
</evidence>
<feature type="transmembrane region" description="Helical" evidence="6">
    <location>
        <begin position="50"/>
        <end position="68"/>
    </location>
</feature>
<comment type="caution">
    <text evidence="8">The sequence shown here is derived from an EMBL/GenBank/DDBJ whole genome shotgun (WGS) entry which is preliminary data.</text>
</comment>
<proteinExistence type="predicted"/>
<evidence type="ECO:0000313" key="9">
    <source>
        <dbReference type="Proteomes" id="UP000237350"/>
    </source>
</evidence>
<dbReference type="Proteomes" id="UP000237350">
    <property type="component" value="Unassembled WGS sequence"/>
</dbReference>